<dbReference type="Pfam" id="PF04452">
    <property type="entry name" value="Methyltrans_RNA"/>
    <property type="match status" value="1"/>
</dbReference>
<dbReference type="GO" id="GO:0005737">
    <property type="term" value="C:cytoplasm"/>
    <property type="evidence" value="ECO:0007669"/>
    <property type="project" value="UniProtKB-SubCell"/>
</dbReference>
<dbReference type="CDD" id="cd18084">
    <property type="entry name" value="RsmE-like"/>
    <property type="match status" value="1"/>
</dbReference>
<evidence type="ECO:0000256" key="1">
    <source>
        <dbReference type="ARBA" id="ARBA00004496"/>
    </source>
</evidence>
<organism evidence="15 16">
    <name type="scientific">Rubrivivax gelatinosus</name>
    <name type="common">Rhodocyclus gelatinosus</name>
    <name type="synonym">Rhodopseudomonas gelatinosa</name>
    <dbReference type="NCBI Taxonomy" id="28068"/>
    <lineage>
        <taxon>Bacteria</taxon>
        <taxon>Pseudomonadati</taxon>
        <taxon>Pseudomonadota</taxon>
        <taxon>Betaproteobacteria</taxon>
        <taxon>Burkholderiales</taxon>
        <taxon>Sphaerotilaceae</taxon>
        <taxon>Rubrivivax</taxon>
    </lineage>
</organism>
<dbReference type="SUPFAM" id="SSF88697">
    <property type="entry name" value="PUA domain-like"/>
    <property type="match status" value="1"/>
</dbReference>
<evidence type="ECO:0000259" key="14">
    <source>
        <dbReference type="Pfam" id="PF20260"/>
    </source>
</evidence>
<gene>
    <name evidence="15" type="ORF">EV684_1115</name>
</gene>
<comment type="catalytic activity">
    <reaction evidence="11 12">
        <text>uridine(1498) in 16S rRNA + S-adenosyl-L-methionine = N(3)-methyluridine(1498) in 16S rRNA + S-adenosyl-L-homocysteine + H(+)</text>
        <dbReference type="Rhea" id="RHEA:42920"/>
        <dbReference type="Rhea" id="RHEA-COMP:10283"/>
        <dbReference type="Rhea" id="RHEA-COMP:10284"/>
        <dbReference type="ChEBI" id="CHEBI:15378"/>
        <dbReference type="ChEBI" id="CHEBI:57856"/>
        <dbReference type="ChEBI" id="CHEBI:59789"/>
        <dbReference type="ChEBI" id="CHEBI:65315"/>
        <dbReference type="ChEBI" id="CHEBI:74502"/>
        <dbReference type="EC" id="2.1.1.193"/>
    </reaction>
</comment>
<evidence type="ECO:0000256" key="2">
    <source>
        <dbReference type="ARBA" id="ARBA00005528"/>
    </source>
</evidence>
<dbReference type="GO" id="GO:0070475">
    <property type="term" value="P:rRNA base methylation"/>
    <property type="evidence" value="ECO:0007669"/>
    <property type="project" value="TreeGrafter"/>
</dbReference>
<comment type="similarity">
    <text evidence="2 12">Belongs to the RNA methyltransferase RsmE family.</text>
</comment>
<keyword evidence="5 12" id="KW-0963">Cytoplasm</keyword>
<keyword evidence="6 12" id="KW-0698">rRNA processing</keyword>
<evidence type="ECO:0000256" key="11">
    <source>
        <dbReference type="ARBA" id="ARBA00047944"/>
    </source>
</evidence>
<evidence type="ECO:0000256" key="6">
    <source>
        <dbReference type="ARBA" id="ARBA00022552"/>
    </source>
</evidence>
<keyword evidence="7 12" id="KW-0489">Methyltransferase</keyword>
<evidence type="ECO:0000259" key="13">
    <source>
        <dbReference type="Pfam" id="PF04452"/>
    </source>
</evidence>
<dbReference type="EC" id="2.1.1.193" evidence="3 12"/>
<evidence type="ECO:0000313" key="16">
    <source>
        <dbReference type="Proteomes" id="UP000295106"/>
    </source>
</evidence>
<dbReference type="PANTHER" id="PTHR30027:SF3">
    <property type="entry name" value="16S RRNA (URACIL(1498)-N(3))-METHYLTRANSFERASE"/>
    <property type="match status" value="1"/>
</dbReference>
<dbReference type="Proteomes" id="UP000295106">
    <property type="component" value="Unassembled WGS sequence"/>
</dbReference>
<sequence length="242" mass="25235">MSTRLYLETPLAAGTTLALPPGAARHVQVRRLQPGHALVLFDGGGAEWPAEVVVMGRSEVTVRVGEPQAVERELPFAATLAVGMPANDRMDALVEKATELGVAAIQPLVCERSVLRLDGERAERKQAHWQAVAVAACEQCGRTRVPRIAPVRPLAAWLAALPSQPDLGTRLLLSPRPGARPLAERLPAGAGFCTLSGPEGGLSPAEEAAAEAAGFAAVGLGPRVLRADTAPLAVLGWAGLRV</sequence>
<dbReference type="PANTHER" id="PTHR30027">
    <property type="entry name" value="RIBOSOMAL RNA SMALL SUBUNIT METHYLTRANSFERASE E"/>
    <property type="match status" value="1"/>
</dbReference>
<proteinExistence type="inferred from homology"/>
<evidence type="ECO:0000256" key="8">
    <source>
        <dbReference type="ARBA" id="ARBA00022679"/>
    </source>
</evidence>
<keyword evidence="9 12" id="KW-0949">S-adenosyl-L-methionine</keyword>
<comment type="function">
    <text evidence="10 12">Specifically methylates the N3 position of the uracil ring of uridine 1498 (m3U1498) in 16S rRNA. Acts on the fully assembled 30S ribosomal subunit.</text>
</comment>
<dbReference type="Gene3D" id="2.40.240.20">
    <property type="entry name" value="Hypothetical PUA domain-like, domain 1"/>
    <property type="match status" value="1"/>
</dbReference>
<dbReference type="GeneID" id="99682996"/>
<dbReference type="PIRSF" id="PIRSF015601">
    <property type="entry name" value="MTase_slr0722"/>
    <property type="match status" value="1"/>
</dbReference>
<evidence type="ECO:0000256" key="12">
    <source>
        <dbReference type="PIRNR" id="PIRNR015601"/>
    </source>
</evidence>
<name>A0A4R2M442_RUBGE</name>
<comment type="subcellular location">
    <subcellularLocation>
        <location evidence="1 12">Cytoplasm</location>
    </subcellularLocation>
</comment>
<dbReference type="InterPro" id="IPR015947">
    <property type="entry name" value="PUA-like_sf"/>
</dbReference>
<keyword evidence="8 12" id="KW-0808">Transferase</keyword>
<evidence type="ECO:0000256" key="9">
    <source>
        <dbReference type="ARBA" id="ARBA00022691"/>
    </source>
</evidence>
<accession>A0A4R2M442</accession>
<dbReference type="InterPro" id="IPR029028">
    <property type="entry name" value="Alpha/beta_knot_MTases"/>
</dbReference>
<evidence type="ECO:0000256" key="3">
    <source>
        <dbReference type="ARBA" id="ARBA00012328"/>
    </source>
</evidence>
<dbReference type="NCBIfam" id="TIGR00046">
    <property type="entry name" value="RsmE family RNA methyltransferase"/>
    <property type="match status" value="1"/>
</dbReference>
<dbReference type="RefSeq" id="WP_132648428.1">
    <property type="nucleotide sequence ID" value="NZ_CP181386.1"/>
</dbReference>
<feature type="domain" description="Ribosomal RNA small subunit methyltransferase E PUA-like" evidence="14">
    <location>
        <begin position="23"/>
        <end position="64"/>
    </location>
</feature>
<protein>
    <recommendedName>
        <fullName evidence="4 12">Ribosomal RNA small subunit methyltransferase E</fullName>
        <ecNumber evidence="3 12">2.1.1.193</ecNumber>
    </recommendedName>
</protein>
<dbReference type="InterPro" id="IPR029026">
    <property type="entry name" value="tRNA_m1G_MTases_N"/>
</dbReference>
<dbReference type="SUPFAM" id="SSF75217">
    <property type="entry name" value="alpha/beta knot"/>
    <property type="match status" value="1"/>
</dbReference>
<evidence type="ECO:0000313" key="15">
    <source>
        <dbReference type="EMBL" id="TCP00801.1"/>
    </source>
</evidence>
<dbReference type="AlphaFoldDB" id="A0A4R2M442"/>
<evidence type="ECO:0000256" key="7">
    <source>
        <dbReference type="ARBA" id="ARBA00022603"/>
    </source>
</evidence>
<dbReference type="NCBIfam" id="NF008692">
    <property type="entry name" value="PRK11713.1-5"/>
    <property type="match status" value="1"/>
</dbReference>
<dbReference type="Gene3D" id="3.40.1280.10">
    <property type="match status" value="1"/>
</dbReference>
<evidence type="ECO:0000256" key="10">
    <source>
        <dbReference type="ARBA" id="ARBA00025699"/>
    </source>
</evidence>
<dbReference type="EMBL" id="SLXD01000011">
    <property type="protein sequence ID" value="TCP00801.1"/>
    <property type="molecule type" value="Genomic_DNA"/>
</dbReference>
<dbReference type="OrthoDB" id="9815641at2"/>
<dbReference type="GO" id="GO:0070042">
    <property type="term" value="F:rRNA (uridine-N3-)-methyltransferase activity"/>
    <property type="evidence" value="ECO:0007669"/>
    <property type="project" value="TreeGrafter"/>
</dbReference>
<evidence type="ECO:0000256" key="4">
    <source>
        <dbReference type="ARBA" id="ARBA00013673"/>
    </source>
</evidence>
<dbReference type="InterPro" id="IPR046886">
    <property type="entry name" value="RsmE_MTase_dom"/>
</dbReference>
<dbReference type="InterPro" id="IPR046887">
    <property type="entry name" value="RsmE_PUA-like"/>
</dbReference>
<feature type="domain" description="Ribosomal RNA small subunit methyltransferase E methyltransferase" evidence="13">
    <location>
        <begin position="73"/>
        <end position="237"/>
    </location>
</feature>
<comment type="caution">
    <text evidence="15">The sequence shown here is derived from an EMBL/GenBank/DDBJ whole genome shotgun (WGS) entry which is preliminary data.</text>
</comment>
<dbReference type="Pfam" id="PF20260">
    <property type="entry name" value="PUA_4"/>
    <property type="match status" value="1"/>
</dbReference>
<reference evidence="15 16" key="1">
    <citation type="submission" date="2019-03" db="EMBL/GenBank/DDBJ databases">
        <title>Genomic Encyclopedia of Type Strains, Phase IV (KMG-IV): sequencing the most valuable type-strain genomes for metagenomic binning, comparative biology and taxonomic classification.</title>
        <authorList>
            <person name="Goeker M."/>
        </authorList>
    </citation>
    <scope>NUCLEOTIDE SEQUENCE [LARGE SCALE GENOMIC DNA]</scope>
    <source>
        <strain evidence="15 16">DSM 1709</strain>
    </source>
</reference>
<evidence type="ECO:0000256" key="5">
    <source>
        <dbReference type="ARBA" id="ARBA00022490"/>
    </source>
</evidence>
<dbReference type="InterPro" id="IPR006700">
    <property type="entry name" value="RsmE"/>
</dbReference>